<keyword evidence="13" id="KW-0963">Cytoplasm</keyword>
<feature type="site" description="Important for catalysis" evidence="13">
    <location>
        <position position="142"/>
    </location>
</feature>
<keyword evidence="11 13" id="KW-0520">NAD</keyword>
<comment type="cofactor">
    <cofactor evidence="2">
        <name>Mn(2+)</name>
        <dbReference type="ChEBI" id="CHEBI:29035"/>
    </cofactor>
</comment>
<keyword evidence="9 13" id="KW-0460">Magnesium</keyword>
<dbReference type="RefSeq" id="WP_342160092.1">
    <property type="nucleotide sequence ID" value="NZ_JBCDNA010000002.1"/>
</dbReference>
<comment type="caution">
    <text evidence="16">The sequence shown here is derived from an EMBL/GenBank/DDBJ whole genome shotgun (WGS) entry which is preliminary data.</text>
</comment>
<comment type="similarity">
    <text evidence="4 13">Belongs to the isocitrate and isopropylmalate dehydrogenases family. LeuB type 1 subfamily.</text>
</comment>
<protein>
    <recommendedName>
        <fullName evidence="13">3-isopropylmalate dehydrogenase</fullName>
        <ecNumber evidence="13">1.1.1.85</ecNumber>
    </recommendedName>
    <alternativeName>
        <fullName evidence="13">3-IPM-DH</fullName>
    </alternativeName>
    <alternativeName>
        <fullName evidence="13">Beta-IPM dehydrogenase</fullName>
        <shortName evidence="13">IMDH</shortName>
    </alternativeName>
</protein>
<dbReference type="EMBL" id="JBCDNA010000002">
    <property type="protein sequence ID" value="MEL4456065.1"/>
    <property type="molecule type" value="Genomic_DNA"/>
</dbReference>
<comment type="cofactor">
    <cofactor evidence="13 14">
        <name>Mg(2+)</name>
        <dbReference type="ChEBI" id="CHEBI:18420"/>
    </cofactor>
    <cofactor evidence="13 14">
        <name>Mn(2+)</name>
        <dbReference type="ChEBI" id="CHEBI:29035"/>
    </cofactor>
    <text evidence="13 14">Binds 1 Mg(2+) or Mn(2+) ion per subunit.</text>
</comment>
<evidence type="ECO:0000256" key="6">
    <source>
        <dbReference type="ARBA" id="ARBA00022430"/>
    </source>
</evidence>
<feature type="site" description="Important for catalysis" evidence="13">
    <location>
        <position position="189"/>
    </location>
</feature>
<feature type="binding site" evidence="13">
    <location>
        <position position="135"/>
    </location>
    <ligand>
        <name>substrate</name>
    </ligand>
</feature>
<dbReference type="GO" id="GO:0003862">
    <property type="term" value="F:3-isopropylmalate dehydrogenase activity"/>
    <property type="evidence" value="ECO:0007669"/>
    <property type="project" value="UniProtKB-EC"/>
</dbReference>
<feature type="binding site" evidence="13">
    <location>
        <position position="97"/>
    </location>
    <ligand>
        <name>substrate</name>
    </ligand>
</feature>
<dbReference type="Gene3D" id="3.40.718.10">
    <property type="entry name" value="Isopropylmalate Dehydrogenase"/>
    <property type="match status" value="1"/>
</dbReference>
<dbReference type="Proteomes" id="UP001474120">
    <property type="component" value="Unassembled WGS sequence"/>
</dbReference>
<feature type="binding site" evidence="13">
    <location>
        <position position="249"/>
    </location>
    <ligand>
        <name>Mg(2+)</name>
        <dbReference type="ChEBI" id="CHEBI:18420"/>
    </ligand>
</feature>
<comment type="caution">
    <text evidence="13">Lacks conserved residue(s) required for the propagation of feature annotation.</text>
</comment>
<evidence type="ECO:0000256" key="12">
    <source>
        <dbReference type="ARBA" id="ARBA00023304"/>
    </source>
</evidence>
<evidence type="ECO:0000256" key="8">
    <source>
        <dbReference type="ARBA" id="ARBA00022723"/>
    </source>
</evidence>
<evidence type="ECO:0000256" key="2">
    <source>
        <dbReference type="ARBA" id="ARBA00001936"/>
    </source>
</evidence>
<dbReference type="InterPro" id="IPR004429">
    <property type="entry name" value="Isopropylmalate_DH"/>
</dbReference>
<keyword evidence="17" id="KW-1185">Reference proteome</keyword>
<gene>
    <name evidence="13 16" type="primary">leuB</name>
    <name evidence="16" type="ORF">AABB81_09185</name>
</gene>
<keyword evidence="6 13" id="KW-0432">Leucine biosynthesis</keyword>
<keyword evidence="8 13" id="KW-0479">Metal-binding</keyword>
<dbReference type="PANTHER" id="PTHR42979:SF1">
    <property type="entry name" value="3-ISOPROPYLMALATE DEHYDROGENASE"/>
    <property type="match status" value="1"/>
</dbReference>
<keyword evidence="13" id="KW-0464">Manganese</keyword>
<feature type="binding site" evidence="13">
    <location>
        <position position="221"/>
    </location>
    <ligand>
        <name>Mg(2+)</name>
        <dbReference type="ChEBI" id="CHEBI:18420"/>
    </ligand>
</feature>
<comment type="function">
    <text evidence="13 14">Catalyzes the oxidation of 3-carboxy-2-hydroxy-4-methylpentanoate (3-isopropylmalate) to 3-carboxy-4-methyl-2-oxopentanoate. The product decarboxylates to 4-methyl-2 oxopentanoate.</text>
</comment>
<evidence type="ECO:0000256" key="3">
    <source>
        <dbReference type="ARBA" id="ARBA00004762"/>
    </source>
</evidence>
<evidence type="ECO:0000256" key="5">
    <source>
        <dbReference type="ARBA" id="ARBA00011738"/>
    </source>
</evidence>
<name>A0ABU9L0V0_9FLAO</name>
<organism evidence="16 17">
    <name type="scientific">Lutimonas vermicola</name>
    <dbReference type="NCBI Taxonomy" id="414288"/>
    <lineage>
        <taxon>Bacteria</taxon>
        <taxon>Pseudomonadati</taxon>
        <taxon>Bacteroidota</taxon>
        <taxon>Flavobacteriia</taxon>
        <taxon>Flavobacteriales</taxon>
        <taxon>Flavobacteriaceae</taxon>
        <taxon>Lutimonas</taxon>
    </lineage>
</organism>
<evidence type="ECO:0000256" key="1">
    <source>
        <dbReference type="ARBA" id="ARBA00000624"/>
    </source>
</evidence>
<dbReference type="NCBIfam" id="TIGR00169">
    <property type="entry name" value="leuB"/>
    <property type="match status" value="1"/>
</dbReference>
<dbReference type="Pfam" id="PF00180">
    <property type="entry name" value="Iso_dh"/>
    <property type="match status" value="1"/>
</dbReference>
<comment type="subcellular location">
    <subcellularLocation>
        <location evidence="13">Cytoplasm</location>
    </subcellularLocation>
</comment>
<dbReference type="EC" id="1.1.1.85" evidence="13"/>
<comment type="pathway">
    <text evidence="3 13 14">Amino-acid biosynthesis; L-leucine biosynthesis; L-leucine from 3-methyl-2-oxobutanoate: step 3/4.</text>
</comment>
<dbReference type="SUPFAM" id="SSF53659">
    <property type="entry name" value="Isocitrate/Isopropylmalate dehydrogenase-like"/>
    <property type="match status" value="1"/>
</dbReference>
<evidence type="ECO:0000256" key="14">
    <source>
        <dbReference type="RuleBase" id="RU004445"/>
    </source>
</evidence>
<feature type="binding site" evidence="13">
    <location>
        <position position="107"/>
    </location>
    <ligand>
        <name>substrate</name>
    </ligand>
</feature>
<evidence type="ECO:0000313" key="17">
    <source>
        <dbReference type="Proteomes" id="UP001474120"/>
    </source>
</evidence>
<dbReference type="PROSITE" id="PS00470">
    <property type="entry name" value="IDH_IMDH"/>
    <property type="match status" value="1"/>
</dbReference>
<dbReference type="HAMAP" id="MF_01033">
    <property type="entry name" value="LeuB_type1"/>
    <property type="match status" value="1"/>
</dbReference>
<keyword evidence="12 13" id="KW-0100">Branched-chain amino acid biosynthesis</keyword>
<feature type="binding site" evidence="13">
    <location>
        <position position="221"/>
    </location>
    <ligand>
        <name>substrate</name>
    </ligand>
</feature>
<comment type="subunit">
    <text evidence="5 13 14">Homodimer.</text>
</comment>
<keyword evidence="7 13" id="KW-0028">Amino-acid biosynthesis</keyword>
<dbReference type="SMART" id="SM01329">
    <property type="entry name" value="Iso_dh"/>
    <property type="match status" value="1"/>
</dbReference>
<keyword evidence="10 13" id="KW-0560">Oxidoreductase</keyword>
<evidence type="ECO:0000256" key="10">
    <source>
        <dbReference type="ARBA" id="ARBA00023002"/>
    </source>
</evidence>
<evidence type="ECO:0000256" key="9">
    <source>
        <dbReference type="ARBA" id="ARBA00022842"/>
    </source>
</evidence>
<sequence length="372" mass="41242">MKLKIAVLAGDGVGPEVCEQGVKVLKAIEKKYNHEFTFTHGLVGGSALSAKGVPLPDETLELCLNSDAILFGAIGDPKYENSPDAKIRPEEGLLKLRKELGLYANIRPLKVFEPLIHKSPIKEKVIKNTDFIIFRELTGGIYYGEKSTSADGKSASDTCNYTEHEIDRVAHMAFKSAKSRRKKLTLIDKANVLETSRLWRKRVKELAKQYPEVVVDYLYVDNAAMKIIVNPRKFDVILTENLFGDILSDEASVISGSIGLLASTSIGEKSVLFEPIHGSFPRMKGKNLANPLATILSAAMLLEHFKLYEEADAIKNAVEKSIEHHITTPDINSTKKFAHTSTVGEFISEYIIDKKNILYHVENISLGQSTII</sequence>
<dbReference type="InterPro" id="IPR024084">
    <property type="entry name" value="IsoPropMal-DH-like_dom"/>
</dbReference>
<dbReference type="PANTHER" id="PTHR42979">
    <property type="entry name" value="3-ISOPROPYLMALATE DEHYDROGENASE"/>
    <property type="match status" value="1"/>
</dbReference>
<evidence type="ECO:0000256" key="7">
    <source>
        <dbReference type="ARBA" id="ARBA00022605"/>
    </source>
</evidence>
<evidence type="ECO:0000313" key="16">
    <source>
        <dbReference type="EMBL" id="MEL4456065.1"/>
    </source>
</evidence>
<evidence type="ECO:0000256" key="13">
    <source>
        <dbReference type="HAMAP-Rule" id="MF_01033"/>
    </source>
</evidence>
<feature type="binding site" evidence="13">
    <location>
        <position position="245"/>
    </location>
    <ligand>
        <name>Mg(2+)</name>
        <dbReference type="ChEBI" id="CHEBI:18420"/>
    </ligand>
</feature>
<evidence type="ECO:0000256" key="11">
    <source>
        <dbReference type="ARBA" id="ARBA00023027"/>
    </source>
</evidence>
<feature type="domain" description="Isopropylmalate dehydrogenase-like" evidence="15">
    <location>
        <begin position="4"/>
        <end position="347"/>
    </location>
</feature>
<comment type="catalytic activity">
    <reaction evidence="1 13 14">
        <text>(2R,3S)-3-isopropylmalate + NAD(+) = 4-methyl-2-oxopentanoate + CO2 + NADH</text>
        <dbReference type="Rhea" id="RHEA:32271"/>
        <dbReference type="ChEBI" id="CHEBI:16526"/>
        <dbReference type="ChEBI" id="CHEBI:17865"/>
        <dbReference type="ChEBI" id="CHEBI:35121"/>
        <dbReference type="ChEBI" id="CHEBI:57540"/>
        <dbReference type="ChEBI" id="CHEBI:57945"/>
        <dbReference type="EC" id="1.1.1.85"/>
    </reaction>
</comment>
<evidence type="ECO:0000256" key="4">
    <source>
        <dbReference type="ARBA" id="ARBA00008319"/>
    </source>
</evidence>
<accession>A0ABU9L0V0</accession>
<evidence type="ECO:0000259" key="15">
    <source>
        <dbReference type="SMART" id="SM01329"/>
    </source>
</evidence>
<reference evidence="16 17" key="1">
    <citation type="submission" date="2024-04" db="EMBL/GenBank/DDBJ databases">
        <title>whole genome sequencing of Lutimonas vermicola strain IMCC1616.</title>
        <authorList>
            <person name="Bae S.S."/>
        </authorList>
    </citation>
    <scope>NUCLEOTIDE SEQUENCE [LARGE SCALE GENOMIC DNA]</scope>
    <source>
        <strain evidence="16 17">IMCC1616</strain>
    </source>
</reference>
<dbReference type="InterPro" id="IPR019818">
    <property type="entry name" value="IsoCit/isopropylmalate_DH_CS"/>
</dbReference>
<proteinExistence type="inferred from homology"/>